<dbReference type="KEGG" id="salf:SMD44_08245"/>
<dbReference type="EMBL" id="CP021748">
    <property type="protein sequence ID" value="ARX88758.1"/>
    <property type="molecule type" value="Genomic_DNA"/>
</dbReference>
<sequence length="52" mass="5596">MADTFTTRTIDVTTGTTETVHDLTDACASFLREVAAGRDGLLNVFTPHARQA</sequence>
<dbReference type="SUPFAM" id="SSF111038">
    <property type="entry name" value="YjbQ-like"/>
    <property type="match status" value="1"/>
</dbReference>
<protein>
    <submittedName>
        <fullName evidence="1">Uncharacterized protein</fullName>
    </submittedName>
</protein>
<dbReference type="eggNOG" id="COG0432">
    <property type="taxonomic scope" value="Bacteria"/>
</dbReference>
<evidence type="ECO:0000313" key="2">
    <source>
        <dbReference type="Proteomes" id="UP000195880"/>
    </source>
</evidence>
<proteinExistence type="predicted"/>
<name>A0A1Z1WQP3_9ACTN</name>
<dbReference type="Proteomes" id="UP000195880">
    <property type="component" value="Chromosome"/>
</dbReference>
<organism evidence="1 2">
    <name type="scientific">Streptomyces alboflavus</name>
    <dbReference type="NCBI Taxonomy" id="67267"/>
    <lineage>
        <taxon>Bacteria</taxon>
        <taxon>Bacillati</taxon>
        <taxon>Actinomycetota</taxon>
        <taxon>Actinomycetes</taxon>
        <taxon>Kitasatosporales</taxon>
        <taxon>Streptomycetaceae</taxon>
        <taxon>Streptomyces</taxon>
    </lineage>
</organism>
<evidence type="ECO:0000313" key="1">
    <source>
        <dbReference type="EMBL" id="ARX88758.1"/>
    </source>
</evidence>
<accession>A0A1Z1WQP3</accession>
<reference evidence="1 2" key="1">
    <citation type="submission" date="2017-05" db="EMBL/GenBank/DDBJ databases">
        <title>Streptomyces alboflavus Genome sequencing and assembly.</title>
        <authorList>
            <person name="Wang Y."/>
            <person name="Du B."/>
            <person name="Ding Y."/>
            <person name="Liu H."/>
            <person name="Hou Q."/>
            <person name="Liu K."/>
            <person name="Wang C."/>
            <person name="Yao L."/>
        </authorList>
    </citation>
    <scope>NUCLEOTIDE SEQUENCE [LARGE SCALE GENOMIC DNA]</scope>
    <source>
        <strain evidence="1 2">MDJK44</strain>
    </source>
</reference>
<keyword evidence="2" id="KW-1185">Reference proteome</keyword>
<dbReference type="AlphaFoldDB" id="A0A1Z1WQP3"/>
<dbReference type="STRING" id="67267.GCA_000716675_08202"/>
<dbReference type="InterPro" id="IPR035917">
    <property type="entry name" value="YjbQ-like_sf"/>
</dbReference>
<gene>
    <name evidence="1" type="ORF">SMD44_08245</name>
</gene>